<gene>
    <name evidence="3" type="ORF">ERS852385_01976</name>
</gene>
<dbReference type="CDD" id="cd12810">
    <property type="entry name" value="Esterase_713_like-3"/>
    <property type="match status" value="1"/>
</dbReference>
<sequence>MKRKNLKKLLAALALPLSLLALAPQTYAATPDTAASAKIATQLKAEENTPLVVAEQGSFAVGGSTKEKGGTFSSKTFLEPTGQTAYGDHAYAFYQKPMHPKKYPLIFEHGGAQTKRTWESTPDGREGFQNIFLREGFSTYLIDQPRIGEAGLALEADNGKNPYAANPMYADHTMFMLCRVGTYENGQPTVFKGSAFPNTKEAINQFQRTWTPYTGQLDDDVSADALAALFEKTGPAILVTHSMGGTVGWRTPFRTDKVKAIVAFEPGGTPFLFPEGEVPQAETPVYAPVSATAKAVPLADFEKLTKVPMILFYGDYIPDHPVEEVGPDKWRSEYDMAKKFVAAVNRHGGDATLVHLPDIGIKGNTHFLMADKNNLDIAALMEEWLKEKGLTDHE</sequence>
<dbReference type="PANTHER" id="PTHR43194:SF4">
    <property type="entry name" value="AB HYDROLASE-1 DOMAIN-CONTAINING PROTEIN"/>
    <property type="match status" value="1"/>
</dbReference>
<dbReference type="OrthoDB" id="256394at2"/>
<dbReference type="SUPFAM" id="SSF53474">
    <property type="entry name" value="alpha/beta-Hydrolases"/>
    <property type="match status" value="1"/>
</dbReference>
<reference evidence="3 4" key="1">
    <citation type="submission" date="2015-09" db="EMBL/GenBank/DDBJ databases">
        <authorList>
            <consortium name="Pathogen Informatics"/>
        </authorList>
    </citation>
    <scope>NUCLEOTIDE SEQUENCE [LARGE SCALE GENOMIC DNA]</scope>
    <source>
        <strain evidence="3 4">2789STDY5608828</strain>
    </source>
</reference>
<dbReference type="PANTHER" id="PTHR43194">
    <property type="entry name" value="HYDROLASE ALPHA/BETA FOLD FAMILY"/>
    <property type="match status" value="1"/>
</dbReference>
<dbReference type="Gene3D" id="3.40.50.1820">
    <property type="entry name" value="alpha/beta hydrolase"/>
    <property type="match status" value="1"/>
</dbReference>
<evidence type="ECO:0000259" key="2">
    <source>
        <dbReference type="Pfam" id="PF12697"/>
    </source>
</evidence>
<accession>A0A174BTJ3</accession>
<organism evidence="3 4">
    <name type="scientific">Mitsuokella jalaludinii</name>
    <dbReference type="NCBI Taxonomy" id="187979"/>
    <lineage>
        <taxon>Bacteria</taxon>
        <taxon>Bacillati</taxon>
        <taxon>Bacillota</taxon>
        <taxon>Negativicutes</taxon>
        <taxon>Selenomonadales</taxon>
        <taxon>Selenomonadaceae</taxon>
        <taxon>Mitsuokella</taxon>
    </lineage>
</organism>
<protein>
    <submittedName>
        <fullName evidence="3">Alpha/beta hydrolase family</fullName>
    </submittedName>
</protein>
<keyword evidence="4" id="KW-1185">Reference proteome</keyword>
<feature type="signal peptide" evidence="1">
    <location>
        <begin position="1"/>
        <end position="28"/>
    </location>
</feature>
<dbReference type="STRING" id="187979.ERS852385_01976"/>
<dbReference type="RefSeq" id="WP_082427753.1">
    <property type="nucleotide sequence ID" value="NZ_CABIWZ010000021.1"/>
</dbReference>
<dbReference type="InterPro" id="IPR029058">
    <property type="entry name" value="AB_hydrolase_fold"/>
</dbReference>
<feature type="chain" id="PRO_5008018673" evidence="1">
    <location>
        <begin position="29"/>
        <end position="394"/>
    </location>
</feature>
<proteinExistence type="predicted"/>
<dbReference type="InterPro" id="IPR000073">
    <property type="entry name" value="AB_hydrolase_1"/>
</dbReference>
<evidence type="ECO:0000256" key="1">
    <source>
        <dbReference type="SAM" id="SignalP"/>
    </source>
</evidence>
<evidence type="ECO:0000313" key="4">
    <source>
        <dbReference type="Proteomes" id="UP000095546"/>
    </source>
</evidence>
<dbReference type="InterPro" id="IPR050228">
    <property type="entry name" value="Carboxylesterase_BioH"/>
</dbReference>
<evidence type="ECO:0000313" key="3">
    <source>
        <dbReference type="EMBL" id="CUO03479.1"/>
    </source>
</evidence>
<keyword evidence="3" id="KW-0378">Hydrolase</keyword>
<feature type="domain" description="AB hydrolase-1" evidence="2">
    <location>
        <begin position="106"/>
        <end position="386"/>
    </location>
</feature>
<dbReference type="AlphaFoldDB" id="A0A174BTJ3"/>
<name>A0A174BTJ3_9FIRM</name>
<dbReference type="EMBL" id="CYYU01000021">
    <property type="protein sequence ID" value="CUO03479.1"/>
    <property type="molecule type" value="Genomic_DNA"/>
</dbReference>
<dbReference type="Proteomes" id="UP000095546">
    <property type="component" value="Unassembled WGS sequence"/>
</dbReference>
<dbReference type="Pfam" id="PF12697">
    <property type="entry name" value="Abhydrolase_6"/>
    <property type="match status" value="1"/>
</dbReference>
<dbReference type="GO" id="GO:0016787">
    <property type="term" value="F:hydrolase activity"/>
    <property type="evidence" value="ECO:0007669"/>
    <property type="project" value="UniProtKB-KW"/>
</dbReference>
<keyword evidence="1" id="KW-0732">Signal</keyword>